<dbReference type="Pfam" id="PF02423">
    <property type="entry name" value="OCD_Mu_crystall"/>
    <property type="match status" value="1"/>
</dbReference>
<dbReference type="GO" id="GO:0005737">
    <property type="term" value="C:cytoplasm"/>
    <property type="evidence" value="ECO:0007669"/>
    <property type="project" value="TreeGrafter"/>
</dbReference>
<dbReference type="PANTHER" id="PTHR13812:SF19">
    <property type="entry name" value="KETIMINE REDUCTASE MU-CRYSTALLIN"/>
    <property type="match status" value="1"/>
</dbReference>
<dbReference type="PIRSF" id="PIRSF001439">
    <property type="entry name" value="CryM"/>
    <property type="match status" value="1"/>
</dbReference>
<dbReference type="GO" id="GO:0042562">
    <property type="term" value="F:hormone binding"/>
    <property type="evidence" value="ECO:0007669"/>
    <property type="project" value="TreeGrafter"/>
</dbReference>
<protein>
    <submittedName>
        <fullName evidence="1">Ornithine cyclodeaminase</fullName>
    </submittedName>
</protein>
<dbReference type="SUPFAM" id="SSF51735">
    <property type="entry name" value="NAD(P)-binding Rossmann-fold domains"/>
    <property type="match status" value="1"/>
</dbReference>
<dbReference type="Gene3D" id="3.40.50.720">
    <property type="entry name" value="NAD(P)-binding Rossmann-like Domain"/>
    <property type="match status" value="1"/>
</dbReference>
<dbReference type="AlphaFoldDB" id="A0A101RKC0"/>
<reference evidence="1 2" key="1">
    <citation type="submission" date="2015-10" db="EMBL/GenBank/DDBJ databases">
        <title>Draft genome sequence of Streptomyces canus DSM 40017, type strain for the species Streptomyces canus.</title>
        <authorList>
            <person name="Ruckert C."/>
            <person name="Winkler A."/>
            <person name="Kalinowski J."/>
            <person name="Kampfer P."/>
            <person name="Glaeser S."/>
        </authorList>
    </citation>
    <scope>NUCLEOTIDE SEQUENCE [LARGE SCALE GENOMIC DNA]</scope>
    <source>
        <strain evidence="1 2">DSM 40017</strain>
    </source>
</reference>
<dbReference type="InterPro" id="IPR023401">
    <property type="entry name" value="ODC_N"/>
</dbReference>
<proteinExistence type="predicted"/>
<sequence>MLVLSRSQVESLLNMDALIDALASAMADLSAGRASVPARVAALVPEHDGFLAAMPGFLPSAGMLMTKLVSLFPHNDGAQLPTHQALITAFDPDTGEPTALLDGTAITAARTGACSALSARLLACEDATVLAVLGTGVQARSHARAIFRVRPIQQIRVAGRDPARAAALAEELADVLEADVQAVSGYAEALDGADIAAATTHTVDPVIRRPWLTPGVHITSVGYNPAGREIDDATIAEALVCVESRRAALAPPPAGSNDLLTPIRDGLITADHVHAELGELIIGSKAGRTGPDQITLYKSVGVAVQDAAATALVVASAREQSIGEEITLQ</sequence>
<name>A0A101RKC0_9ACTN</name>
<organism evidence="1 2">
    <name type="scientific">Streptomyces canus</name>
    <dbReference type="NCBI Taxonomy" id="58343"/>
    <lineage>
        <taxon>Bacteria</taxon>
        <taxon>Bacillati</taxon>
        <taxon>Actinomycetota</taxon>
        <taxon>Actinomycetes</taxon>
        <taxon>Kitasatosporales</taxon>
        <taxon>Streptomycetaceae</taxon>
        <taxon>Streptomyces</taxon>
        <taxon>Streptomyces aurantiacus group</taxon>
    </lineage>
</organism>
<dbReference type="PANTHER" id="PTHR13812">
    <property type="entry name" value="KETIMINE REDUCTASE MU-CRYSTALLIN"/>
    <property type="match status" value="1"/>
</dbReference>
<evidence type="ECO:0000313" key="1">
    <source>
        <dbReference type="EMBL" id="KUN55617.1"/>
    </source>
</evidence>
<dbReference type="EMBL" id="LMWU01000080">
    <property type="protein sequence ID" value="KUN55617.1"/>
    <property type="molecule type" value="Genomic_DNA"/>
</dbReference>
<dbReference type="Proteomes" id="UP000053669">
    <property type="component" value="Unassembled WGS sequence"/>
</dbReference>
<dbReference type="RefSeq" id="WP_059211912.1">
    <property type="nucleotide sequence ID" value="NZ_KQ948688.1"/>
</dbReference>
<dbReference type="STRING" id="58343.AQJ46_49395"/>
<dbReference type="Gene3D" id="3.30.1780.10">
    <property type="entry name" value="ornithine cyclodeaminase, domain 1"/>
    <property type="match status" value="1"/>
</dbReference>
<comment type="caution">
    <text evidence="1">The sequence shown here is derived from an EMBL/GenBank/DDBJ whole genome shotgun (WGS) entry which is preliminary data.</text>
</comment>
<gene>
    <name evidence="1" type="ORF">AQJ46_49395</name>
</gene>
<dbReference type="InterPro" id="IPR003462">
    <property type="entry name" value="ODC_Mu_crystall"/>
</dbReference>
<evidence type="ECO:0000313" key="2">
    <source>
        <dbReference type="Proteomes" id="UP000053669"/>
    </source>
</evidence>
<accession>A0A101RKC0</accession>
<dbReference type="InterPro" id="IPR036291">
    <property type="entry name" value="NAD(P)-bd_dom_sf"/>
</dbReference>